<dbReference type="Pfam" id="PF18153">
    <property type="entry name" value="Cap15_CD_rec"/>
    <property type="match status" value="1"/>
</dbReference>
<dbReference type="InterPro" id="IPR041208">
    <property type="entry name" value="Cap15"/>
</dbReference>
<keyword evidence="1" id="KW-0812">Transmembrane</keyword>
<keyword evidence="1" id="KW-1133">Transmembrane helix</keyword>
<evidence type="ECO:0000313" key="4">
    <source>
        <dbReference type="Proteomes" id="UP000299794"/>
    </source>
</evidence>
<gene>
    <name evidence="3" type="ORF">PA905_34380</name>
</gene>
<dbReference type="Proteomes" id="UP000299794">
    <property type="component" value="Unassembled WGS sequence"/>
</dbReference>
<feature type="transmembrane region" description="Helical" evidence="1">
    <location>
        <begin position="41"/>
        <end position="61"/>
    </location>
</feature>
<feature type="transmembrane region" description="Helical" evidence="1">
    <location>
        <begin position="9"/>
        <end position="29"/>
    </location>
</feature>
<dbReference type="AlphaFoldDB" id="A0A4V0XUV9"/>
<comment type="caution">
    <text evidence="3">The sequence shown here is derived from an EMBL/GenBank/DDBJ whole genome shotgun (WGS) entry which is preliminary data.</text>
</comment>
<name>A0A4V0XUV9_PLAAG</name>
<sequence length="216" mass="24943">MKNFKTKPFAYLIFTLFAICFAAIALITNEEIVDVWSTVKIAYKTIPILLILWLGFTKYAWKWSVFQAWLVPFPYLEGTWQGNIQTTWKNPKTGEIPGPIPVILTIKQSFSTISCVMRTAEMTSSSHFADFWLDSDEQLRKLGYCYVSNPSVSVAERSQPHQGTIVLDIIGNPVNKLRGTYWTSRKTTGEVELIFHYRERLDEYPNYLGEHPMKDQ</sequence>
<evidence type="ECO:0000259" key="2">
    <source>
        <dbReference type="Pfam" id="PF18153"/>
    </source>
</evidence>
<keyword evidence="1" id="KW-0472">Membrane</keyword>
<organism evidence="3 4">
    <name type="scientific">Planktothrix agardhii CCAP 1459/11A</name>
    <dbReference type="NCBI Taxonomy" id="282420"/>
    <lineage>
        <taxon>Bacteria</taxon>
        <taxon>Bacillati</taxon>
        <taxon>Cyanobacteriota</taxon>
        <taxon>Cyanophyceae</taxon>
        <taxon>Oscillatoriophycideae</taxon>
        <taxon>Oscillatoriales</taxon>
        <taxon>Microcoleaceae</taxon>
        <taxon>Planktothrix</taxon>
    </lineage>
</organism>
<dbReference type="RefSeq" id="WP_141295246.1">
    <property type="nucleotide sequence ID" value="NZ_BJCD01000053.1"/>
</dbReference>
<evidence type="ECO:0000313" key="3">
    <source>
        <dbReference type="EMBL" id="GDZ95199.1"/>
    </source>
</evidence>
<protein>
    <recommendedName>
        <fullName evidence="2">CD-NTase-associated protein 15 domain-containing protein</fullName>
    </recommendedName>
</protein>
<accession>A0A4V0XUV9</accession>
<evidence type="ECO:0000256" key="1">
    <source>
        <dbReference type="SAM" id="Phobius"/>
    </source>
</evidence>
<reference evidence="4" key="1">
    <citation type="submission" date="2019-02" db="EMBL/GenBank/DDBJ databases">
        <title>Draft genome sequence of Planktothrix agardhii NIES-905.</title>
        <authorList>
            <person name="Yamaguchi H."/>
            <person name="Suzuki S."/>
            <person name="Kawachi M."/>
        </authorList>
    </citation>
    <scope>NUCLEOTIDE SEQUENCE [LARGE SCALE GENOMIC DNA]</scope>
    <source>
        <strain evidence="4">CCAP 1459/11A</strain>
    </source>
</reference>
<proteinExistence type="predicted"/>
<dbReference type="EMBL" id="BJCD01000053">
    <property type="protein sequence ID" value="GDZ95199.1"/>
    <property type="molecule type" value="Genomic_DNA"/>
</dbReference>
<feature type="domain" description="CD-NTase-associated protein 15" evidence="2">
    <location>
        <begin position="72"/>
        <end position="193"/>
    </location>
</feature>